<protein>
    <submittedName>
        <fullName evidence="1">Uncharacterized protein</fullName>
    </submittedName>
</protein>
<evidence type="ECO:0000313" key="1">
    <source>
        <dbReference type="EMBL" id="MBH0112256.1"/>
    </source>
</evidence>
<organism evidence="1 2">
    <name type="scientific">Novosphingobium aureum</name>
    <dbReference type="NCBI Taxonomy" id="2792964"/>
    <lineage>
        <taxon>Bacteria</taxon>
        <taxon>Pseudomonadati</taxon>
        <taxon>Pseudomonadota</taxon>
        <taxon>Alphaproteobacteria</taxon>
        <taxon>Sphingomonadales</taxon>
        <taxon>Sphingomonadaceae</taxon>
        <taxon>Novosphingobium</taxon>
    </lineage>
</organism>
<comment type="caution">
    <text evidence="1">The sequence shown here is derived from an EMBL/GenBank/DDBJ whole genome shotgun (WGS) entry which is preliminary data.</text>
</comment>
<name>A0A931MKR1_9SPHN</name>
<sequence>MKQLGRDVPIPAAMQGRWIDAEDSAVELVVEGGEVTCFGQRVEYDYKLVDEENGALTVTLMVDNAVYEESFQRSNITGLVLTPEGEFHAYNVKFASQFIPTTD</sequence>
<evidence type="ECO:0000313" key="2">
    <source>
        <dbReference type="Proteomes" id="UP000617634"/>
    </source>
</evidence>
<accession>A0A931MKR1</accession>
<dbReference type="EMBL" id="JADZGI010000001">
    <property type="protein sequence ID" value="MBH0112256.1"/>
    <property type="molecule type" value="Genomic_DNA"/>
</dbReference>
<gene>
    <name evidence="1" type="ORF">I5E68_04715</name>
</gene>
<dbReference type="Proteomes" id="UP000617634">
    <property type="component" value="Unassembled WGS sequence"/>
</dbReference>
<dbReference type="AlphaFoldDB" id="A0A931MKR1"/>
<proteinExistence type="predicted"/>
<keyword evidence="2" id="KW-1185">Reference proteome</keyword>
<reference evidence="1" key="1">
    <citation type="submission" date="2020-11" db="EMBL/GenBank/DDBJ databases">
        <title>Novosphingobium aureum sp. nov., a marine bacterium isolated from sediment of a salt flat.</title>
        <authorList>
            <person name="Yoo Y."/>
            <person name="Kim J.-J."/>
        </authorList>
    </citation>
    <scope>NUCLEOTIDE SEQUENCE</scope>
    <source>
        <strain evidence="1">YJ-S2-02</strain>
    </source>
</reference>
<dbReference type="RefSeq" id="WP_197161251.1">
    <property type="nucleotide sequence ID" value="NZ_JADZGI010000001.1"/>
</dbReference>